<reference evidence="3" key="1">
    <citation type="submission" date="2017-02" db="EMBL/GenBank/DDBJ databases">
        <authorList>
            <person name="Varghese N."/>
            <person name="Submissions S."/>
        </authorList>
    </citation>
    <scope>NUCLEOTIDE SEQUENCE [LARGE SCALE GENOMIC DNA]</scope>
    <source>
        <strain evidence="3">DSM 23966</strain>
    </source>
</reference>
<evidence type="ECO:0000313" key="3">
    <source>
        <dbReference type="Proteomes" id="UP000190042"/>
    </source>
</evidence>
<evidence type="ECO:0000256" key="1">
    <source>
        <dbReference type="SAM" id="Phobius"/>
    </source>
</evidence>
<accession>A0A1T4YHJ4</accession>
<keyword evidence="1" id="KW-0472">Membrane</keyword>
<evidence type="ECO:0008006" key="4">
    <source>
        <dbReference type="Google" id="ProtNLM"/>
    </source>
</evidence>
<keyword evidence="1" id="KW-1133">Transmembrane helix</keyword>
<dbReference type="RefSeq" id="WP_078817883.1">
    <property type="nucleotide sequence ID" value="NZ_FUYJ01000005.1"/>
</dbReference>
<feature type="transmembrane region" description="Helical" evidence="1">
    <location>
        <begin position="52"/>
        <end position="71"/>
    </location>
</feature>
<keyword evidence="3" id="KW-1185">Reference proteome</keyword>
<protein>
    <recommendedName>
        <fullName evidence="4">DUF3796 domain-containing protein</fullName>
    </recommendedName>
</protein>
<dbReference type="AlphaFoldDB" id="A0A1T4YHJ4"/>
<feature type="transmembrane region" description="Helical" evidence="1">
    <location>
        <begin position="12"/>
        <end position="31"/>
    </location>
</feature>
<proteinExistence type="predicted"/>
<gene>
    <name evidence="2" type="ORF">SAMN04244570_2610</name>
</gene>
<organism evidence="2 3">
    <name type="scientific">Sporosarcina newyorkensis</name>
    <dbReference type="NCBI Taxonomy" id="759851"/>
    <lineage>
        <taxon>Bacteria</taxon>
        <taxon>Bacillati</taxon>
        <taxon>Bacillota</taxon>
        <taxon>Bacilli</taxon>
        <taxon>Bacillales</taxon>
        <taxon>Caryophanaceae</taxon>
        <taxon>Sporosarcina</taxon>
    </lineage>
</organism>
<name>A0A1T4YHJ4_9BACL</name>
<feature type="transmembrane region" description="Helical" evidence="1">
    <location>
        <begin position="77"/>
        <end position="99"/>
    </location>
</feature>
<evidence type="ECO:0000313" key="2">
    <source>
        <dbReference type="EMBL" id="SKB01173.1"/>
    </source>
</evidence>
<dbReference type="Proteomes" id="UP000190042">
    <property type="component" value="Unassembled WGS sequence"/>
</dbReference>
<sequence>MYDGFNTWSFLLGLPLGLVIAGIVWFINWRIGKKQRRYDERYRNIHRQARSYSWLATTGAILIGWMVAMLLEGPGLAFFILTAIWVIHMTSYGVGAAIANSKN</sequence>
<keyword evidence="1" id="KW-0812">Transmembrane</keyword>
<dbReference type="EMBL" id="FUYJ01000005">
    <property type="protein sequence ID" value="SKB01173.1"/>
    <property type="molecule type" value="Genomic_DNA"/>
</dbReference>